<organism evidence="2 3">
    <name type="scientific">Sinorhizobium meliloti (strain SM11)</name>
    <dbReference type="NCBI Taxonomy" id="707241"/>
    <lineage>
        <taxon>Bacteria</taxon>
        <taxon>Pseudomonadati</taxon>
        <taxon>Pseudomonadota</taxon>
        <taxon>Alphaproteobacteria</taxon>
        <taxon>Hyphomicrobiales</taxon>
        <taxon>Rhizobiaceae</taxon>
        <taxon>Sinorhizobium/Ensifer group</taxon>
        <taxon>Sinorhizobium</taxon>
    </lineage>
</organism>
<dbReference type="EMBL" id="CP001830">
    <property type="protein sequence ID" value="AEH78023.1"/>
    <property type="molecule type" value="Genomic_DNA"/>
</dbReference>
<evidence type="ECO:0000313" key="2">
    <source>
        <dbReference type="EMBL" id="AEH78023.1"/>
    </source>
</evidence>
<sequence>MGFAVVTILSFRFLFRPDRTGADHQGQVKAGGRPGELHRRS</sequence>
<dbReference type="HOGENOM" id="CLU_3276736_0_0_5"/>
<evidence type="ECO:0000313" key="3">
    <source>
        <dbReference type="Proteomes" id="UP000009045"/>
    </source>
</evidence>
<reference evidence="2 3" key="1">
    <citation type="journal article" date="2011" name="J. Biotechnol.">
        <title>The complete genome sequence of the dominant Sinorhizobium meliloti field isolate SM11 extends the S. meliloti pan-genome.</title>
        <authorList>
            <person name="Schneiker-Bekel S."/>
            <person name="Wibberg D."/>
            <person name="Bekel T."/>
            <person name="Blom J."/>
            <person name="Linke B."/>
            <person name="Neuweger H."/>
            <person name="Stiens M."/>
            <person name="Vorholter F.J."/>
            <person name="Weidner S."/>
            <person name="Goesmann A."/>
            <person name="Puhler A."/>
            <person name="Schluter A."/>
        </authorList>
    </citation>
    <scope>NUCLEOTIDE SEQUENCE [LARGE SCALE GENOMIC DNA]</scope>
    <source>
        <strain evidence="2 3">SM11</strain>
    </source>
</reference>
<dbReference type="AlphaFoldDB" id="F7X0N6"/>
<feature type="region of interest" description="Disordered" evidence="1">
    <location>
        <begin position="21"/>
        <end position="41"/>
    </location>
</feature>
<evidence type="ECO:0000256" key="1">
    <source>
        <dbReference type="SAM" id="MobiDB-lite"/>
    </source>
</evidence>
<proteinExistence type="predicted"/>
<name>F7X0N6_SINMM</name>
<dbReference type="KEGG" id="smx:SM11_chr0744"/>
<gene>
    <name evidence="2" type="ordered locus">SM11_chr0744</name>
</gene>
<accession>F7X0N6</accession>
<dbReference type="Proteomes" id="UP000009045">
    <property type="component" value="Chromosome"/>
</dbReference>
<protein>
    <submittedName>
        <fullName evidence="2">Uncharacterized protein</fullName>
    </submittedName>
</protein>